<dbReference type="RefSeq" id="WP_039333882.1">
    <property type="nucleotide sequence ID" value="NZ_JRVC01000008.1"/>
</dbReference>
<dbReference type="AlphaFoldDB" id="A0A0B8ZK85"/>
<accession>A0A0B8ZK85</accession>
<gene>
    <name evidence="2" type="ORF">NJ75_01968</name>
</gene>
<name>A0A0B8ZK85_9SPHN</name>
<evidence type="ECO:0008006" key="4">
    <source>
        <dbReference type="Google" id="ProtNLM"/>
    </source>
</evidence>
<dbReference type="EMBL" id="JRVC01000008">
    <property type="protein sequence ID" value="KHS46732.1"/>
    <property type="molecule type" value="Genomic_DNA"/>
</dbReference>
<reference evidence="2 3" key="1">
    <citation type="submission" date="2014-10" db="EMBL/GenBank/DDBJ databases">
        <title>Draft genome sequence of Novosphingobium subterraneum DSM 12447.</title>
        <authorList>
            <person name="Gan H.M."/>
            <person name="Gan H.Y."/>
            <person name="Savka M.A."/>
        </authorList>
    </citation>
    <scope>NUCLEOTIDE SEQUENCE [LARGE SCALE GENOMIC DNA]</scope>
    <source>
        <strain evidence="2 3">DSM 12447</strain>
    </source>
</reference>
<dbReference type="STRING" id="48936.NJ75_01968"/>
<comment type="caution">
    <text evidence="2">The sequence shown here is derived from an EMBL/GenBank/DDBJ whole genome shotgun (WGS) entry which is preliminary data.</text>
</comment>
<proteinExistence type="predicted"/>
<feature type="signal peptide" evidence="1">
    <location>
        <begin position="1"/>
        <end position="20"/>
    </location>
</feature>
<keyword evidence="3" id="KW-1185">Reference proteome</keyword>
<dbReference type="Proteomes" id="UP000031338">
    <property type="component" value="Unassembled WGS sequence"/>
</dbReference>
<organism evidence="2 3">
    <name type="scientific">Novosphingobium subterraneum</name>
    <dbReference type="NCBI Taxonomy" id="48936"/>
    <lineage>
        <taxon>Bacteria</taxon>
        <taxon>Pseudomonadati</taxon>
        <taxon>Pseudomonadota</taxon>
        <taxon>Alphaproteobacteria</taxon>
        <taxon>Sphingomonadales</taxon>
        <taxon>Sphingomonadaceae</taxon>
        <taxon>Novosphingobium</taxon>
    </lineage>
</organism>
<evidence type="ECO:0000256" key="1">
    <source>
        <dbReference type="SAM" id="SignalP"/>
    </source>
</evidence>
<dbReference type="PATRIC" id="fig|48936.3.peg.1976"/>
<evidence type="ECO:0000313" key="2">
    <source>
        <dbReference type="EMBL" id="KHS46732.1"/>
    </source>
</evidence>
<protein>
    <recommendedName>
        <fullName evidence="4">Spore coat protein U domain-containing protein</fullName>
    </recommendedName>
</protein>
<evidence type="ECO:0000313" key="3">
    <source>
        <dbReference type="Proteomes" id="UP000031338"/>
    </source>
</evidence>
<keyword evidence="1" id="KW-0732">Signal</keyword>
<sequence>MRFMLITAALALGVSANAQEADRAARVLELSATAGSACVISTPRAKAVTNANFQATGDGNATVGLTRLVDPNTALPRGASFELEIPATCNASHRVTAASGRGGLGRIGAAGTQAQGFADLLPYTLRLDWAGASQERSSNAGMLTLAVANGATGNLALLVNTPDGGTPLIAGDYDDTIVIQLQPTD</sequence>
<feature type="chain" id="PRO_5002127078" description="Spore coat protein U domain-containing protein" evidence="1">
    <location>
        <begin position="21"/>
        <end position="185"/>
    </location>
</feature>